<evidence type="ECO:0000313" key="1">
    <source>
        <dbReference type="EMBL" id="PKU82947.1"/>
    </source>
</evidence>
<dbReference type="Proteomes" id="UP000233837">
    <property type="component" value="Unassembled WGS sequence"/>
</dbReference>
<evidence type="ECO:0000313" key="2">
    <source>
        <dbReference type="Proteomes" id="UP000233837"/>
    </source>
</evidence>
<proteinExistence type="predicted"/>
<protein>
    <submittedName>
        <fullName evidence="1">Retrovirus-related Pol polyprotein from transposon TNT 1-94</fullName>
    </submittedName>
</protein>
<dbReference type="CDD" id="cd09272">
    <property type="entry name" value="RNase_HI_RT_Ty1"/>
    <property type="match status" value="1"/>
</dbReference>
<gene>
    <name evidence="1" type="ORF">MA16_Dca021831</name>
</gene>
<reference evidence="1 2" key="1">
    <citation type="journal article" date="2016" name="Sci. Rep.">
        <title>The Dendrobium catenatum Lindl. genome sequence provides insights into polysaccharide synthase, floral development and adaptive evolution.</title>
        <authorList>
            <person name="Zhang G.Q."/>
            <person name="Xu Q."/>
            <person name="Bian C."/>
            <person name="Tsai W.C."/>
            <person name="Yeh C.M."/>
            <person name="Liu K.W."/>
            <person name="Yoshida K."/>
            <person name="Zhang L.S."/>
            <person name="Chang S.B."/>
            <person name="Chen F."/>
            <person name="Shi Y."/>
            <person name="Su Y.Y."/>
            <person name="Zhang Y.Q."/>
            <person name="Chen L.J."/>
            <person name="Yin Y."/>
            <person name="Lin M."/>
            <person name="Huang H."/>
            <person name="Deng H."/>
            <person name="Wang Z.W."/>
            <person name="Zhu S.L."/>
            <person name="Zhao X."/>
            <person name="Deng C."/>
            <person name="Niu S.C."/>
            <person name="Huang J."/>
            <person name="Wang M."/>
            <person name="Liu G.H."/>
            <person name="Yang H.J."/>
            <person name="Xiao X.J."/>
            <person name="Hsiao Y.Y."/>
            <person name="Wu W.L."/>
            <person name="Chen Y.Y."/>
            <person name="Mitsuda N."/>
            <person name="Ohme-Takagi M."/>
            <person name="Luo Y.B."/>
            <person name="Van de Peer Y."/>
            <person name="Liu Z.J."/>
        </authorList>
    </citation>
    <scope>NUCLEOTIDE SEQUENCE [LARGE SCALE GENOMIC DNA]</scope>
    <source>
        <tissue evidence="1">The whole plant</tissue>
    </source>
</reference>
<dbReference type="EMBL" id="KZ502154">
    <property type="protein sequence ID" value="PKU82947.1"/>
    <property type="molecule type" value="Genomic_DNA"/>
</dbReference>
<reference evidence="1 2" key="2">
    <citation type="journal article" date="2017" name="Nature">
        <title>The Apostasia genome and the evolution of orchids.</title>
        <authorList>
            <person name="Zhang G.Q."/>
            <person name="Liu K.W."/>
            <person name="Li Z."/>
            <person name="Lohaus R."/>
            <person name="Hsiao Y.Y."/>
            <person name="Niu S.C."/>
            <person name="Wang J.Y."/>
            <person name="Lin Y.C."/>
            <person name="Xu Q."/>
            <person name="Chen L.J."/>
            <person name="Yoshida K."/>
            <person name="Fujiwara S."/>
            <person name="Wang Z.W."/>
            <person name="Zhang Y.Q."/>
            <person name="Mitsuda N."/>
            <person name="Wang M."/>
            <person name="Liu G.H."/>
            <person name="Pecoraro L."/>
            <person name="Huang H.X."/>
            <person name="Xiao X.J."/>
            <person name="Lin M."/>
            <person name="Wu X.Y."/>
            <person name="Wu W.L."/>
            <person name="Chen Y.Y."/>
            <person name="Chang S.B."/>
            <person name="Sakamoto S."/>
            <person name="Ohme-Takagi M."/>
            <person name="Yagi M."/>
            <person name="Zeng S.J."/>
            <person name="Shen C.Y."/>
            <person name="Yeh C.M."/>
            <person name="Luo Y.B."/>
            <person name="Tsai W.C."/>
            <person name="Van de Peer Y."/>
            <person name="Liu Z.J."/>
        </authorList>
    </citation>
    <scope>NUCLEOTIDE SEQUENCE [LARGE SCALE GENOMIC DNA]</scope>
    <source>
        <tissue evidence="1">The whole plant</tissue>
    </source>
</reference>
<dbReference type="AlphaFoldDB" id="A0A2I0X4X7"/>
<organism evidence="1 2">
    <name type="scientific">Dendrobium catenatum</name>
    <dbReference type="NCBI Taxonomy" id="906689"/>
    <lineage>
        <taxon>Eukaryota</taxon>
        <taxon>Viridiplantae</taxon>
        <taxon>Streptophyta</taxon>
        <taxon>Embryophyta</taxon>
        <taxon>Tracheophyta</taxon>
        <taxon>Spermatophyta</taxon>
        <taxon>Magnoliopsida</taxon>
        <taxon>Liliopsida</taxon>
        <taxon>Asparagales</taxon>
        <taxon>Orchidaceae</taxon>
        <taxon>Epidendroideae</taxon>
        <taxon>Malaxideae</taxon>
        <taxon>Dendrobiinae</taxon>
        <taxon>Dendrobium</taxon>
    </lineage>
</organism>
<dbReference type="STRING" id="906689.A0A2I0X4X7"/>
<accession>A0A2I0X4X7</accession>
<name>A0A2I0X4X7_9ASPA</name>
<keyword evidence="2" id="KW-1185">Reference proteome</keyword>
<dbReference type="PANTHER" id="PTHR11439">
    <property type="entry name" value="GAG-POL-RELATED RETROTRANSPOSON"/>
    <property type="match status" value="1"/>
</dbReference>
<sequence>MQAPSEMSFQMIKRVLCYLKGTSNLDITIHRSNLNLTAFTDVDWGSNHTHRRSISVYCFFLDTSRIPWKVQKQKTMAWSSTEVEYCTLVAASSKLIWLHWLLQDLSIPIKSPTLLFFDNTSTISIANNPILRASNKHIEIDLHFIRDHIASKTFTIYHISTTDQLADILTKSLPKSPFHHLRDKLQHQPIESTV</sequence>
<dbReference type="PANTHER" id="PTHR11439:SF461">
    <property type="entry name" value="OS10G0432200 PROTEIN"/>
    <property type="match status" value="1"/>
</dbReference>